<name>A0AAU0F052_9FLAO</name>
<dbReference type="GO" id="GO:0008270">
    <property type="term" value="F:zinc ion binding"/>
    <property type="evidence" value="ECO:0007669"/>
    <property type="project" value="InterPro"/>
</dbReference>
<organism evidence="2 3">
    <name type="scientific">Bergeyella porcorum</name>
    <dbReference type="NCBI Taxonomy" id="1735111"/>
    <lineage>
        <taxon>Bacteria</taxon>
        <taxon>Pseudomonadati</taxon>
        <taxon>Bacteroidota</taxon>
        <taxon>Flavobacteriia</taxon>
        <taxon>Flavobacteriales</taxon>
        <taxon>Weeksellaceae</taxon>
        <taxon>Bergeyella</taxon>
    </lineage>
</organism>
<evidence type="ECO:0000313" key="2">
    <source>
        <dbReference type="EMBL" id="WOC50705.1"/>
    </source>
</evidence>
<dbReference type="AlphaFoldDB" id="A0AAU0F052"/>
<gene>
    <name evidence="2" type="ORF">BPO_0058</name>
</gene>
<evidence type="ECO:0000313" key="3">
    <source>
        <dbReference type="Proteomes" id="UP001432059"/>
    </source>
</evidence>
<dbReference type="InterPro" id="IPR027268">
    <property type="entry name" value="Peptidase_M4/M1_CTD_sf"/>
</dbReference>
<accession>A0AAU0F052</accession>
<dbReference type="Proteomes" id="UP001432059">
    <property type="component" value="Chromosome"/>
</dbReference>
<dbReference type="InterPro" id="IPR014782">
    <property type="entry name" value="Peptidase_M1_dom"/>
</dbReference>
<keyword evidence="3" id="KW-1185">Reference proteome</keyword>
<sequence length="309" mass="36204">MYDIEKDKIYDKVKYDIELICNDCNVLYINGNLPVKGKKAHFRSEVPQEMALFCGNYDFSNVDNTYILNSDFTKTQITEFSSLINDYKKFYQSKLNIPFEQATVFINTTPTSKNDAWLFVSYPSIFSIGWGDNGLKSLFNPKIQNWYRPFIAHELAHYYFGTYKVFNSVLGDAMTEGFAEYMAFQLTKNIIGKEVYDQKIQKIISDIEEYKATAKPFSKLNAKEDVGERDFYVYYFTPLVLSAIEKEIGEDKMWQWIQYILNSKVSYTDYEFLCNTLKSTLNNDKKFNMIKQTYLESDNALEHSIKKVK</sequence>
<dbReference type="RefSeq" id="WP_327984424.1">
    <property type="nucleotide sequence ID" value="NZ_CP136426.1"/>
</dbReference>
<dbReference type="KEGG" id="bpor:BPO_0058"/>
<dbReference type="GO" id="GO:0008237">
    <property type="term" value="F:metallopeptidase activity"/>
    <property type="evidence" value="ECO:0007669"/>
    <property type="project" value="InterPro"/>
</dbReference>
<dbReference type="Pfam" id="PF01433">
    <property type="entry name" value="Peptidase_M1"/>
    <property type="match status" value="1"/>
</dbReference>
<dbReference type="EMBL" id="CP136426">
    <property type="protein sequence ID" value="WOC50705.1"/>
    <property type="molecule type" value="Genomic_DNA"/>
</dbReference>
<dbReference type="SUPFAM" id="SSF55486">
    <property type="entry name" value="Metalloproteases ('zincins'), catalytic domain"/>
    <property type="match status" value="1"/>
</dbReference>
<protein>
    <recommendedName>
        <fullName evidence="1">Peptidase M1 membrane alanine aminopeptidase domain-containing protein</fullName>
    </recommendedName>
</protein>
<evidence type="ECO:0000259" key="1">
    <source>
        <dbReference type="Pfam" id="PF01433"/>
    </source>
</evidence>
<feature type="domain" description="Peptidase M1 membrane alanine aminopeptidase" evidence="1">
    <location>
        <begin position="150"/>
        <end position="282"/>
    </location>
</feature>
<dbReference type="Gene3D" id="1.10.390.10">
    <property type="entry name" value="Neutral Protease Domain 2"/>
    <property type="match status" value="1"/>
</dbReference>
<proteinExistence type="predicted"/>
<reference evidence="2" key="1">
    <citation type="submission" date="2023-10" db="EMBL/GenBank/DDBJ databases">
        <title>Characterization and whole genome sequencing of a novel strain of Bergeyella porcorum QD2021 isolated from pig.</title>
        <authorList>
            <person name="Liu G."/>
            <person name="Chen C."/>
            <person name="Han X."/>
        </authorList>
    </citation>
    <scope>NUCLEOTIDE SEQUENCE</scope>
    <source>
        <strain evidence="2">QD2021</strain>
    </source>
</reference>